<protein>
    <submittedName>
        <fullName evidence="1">Uncharacterized protein</fullName>
    </submittedName>
</protein>
<evidence type="ECO:0000313" key="2">
    <source>
        <dbReference type="Proteomes" id="UP000234950"/>
    </source>
</evidence>
<dbReference type="RefSeq" id="WP_101649900.1">
    <property type="nucleotide sequence ID" value="NZ_PGVE01000074.1"/>
</dbReference>
<dbReference type="Proteomes" id="UP000234950">
    <property type="component" value="Unassembled WGS sequence"/>
</dbReference>
<organism evidence="1 2">
    <name type="scientific">Neobacillus cucumis</name>
    <dbReference type="NCBI Taxonomy" id="1740721"/>
    <lineage>
        <taxon>Bacteria</taxon>
        <taxon>Bacillati</taxon>
        <taxon>Bacillota</taxon>
        <taxon>Bacilli</taxon>
        <taxon>Bacillales</taxon>
        <taxon>Bacillaceae</taxon>
        <taxon>Neobacillus</taxon>
    </lineage>
</organism>
<keyword evidence="2" id="KW-1185">Reference proteome</keyword>
<name>A0A2N5H9Y3_9BACI</name>
<dbReference type="EMBL" id="PGVE01000074">
    <property type="protein sequence ID" value="PLS02329.1"/>
    <property type="molecule type" value="Genomic_DNA"/>
</dbReference>
<evidence type="ECO:0000313" key="1">
    <source>
        <dbReference type="EMBL" id="PLS02329.1"/>
    </source>
</evidence>
<reference evidence="1 2" key="1">
    <citation type="submission" date="2017-11" db="EMBL/GenBank/DDBJ databases">
        <title>Comparitive Functional Genomics of Dry Heat Resistant strains isolated from the Viking Spacecraft.</title>
        <authorList>
            <person name="Seuylemezian A."/>
            <person name="Cooper K."/>
            <person name="Vaishampayan P."/>
        </authorList>
    </citation>
    <scope>NUCLEOTIDE SEQUENCE [LARGE SCALE GENOMIC DNA]</scope>
    <source>
        <strain evidence="1 2">V32-6</strain>
    </source>
</reference>
<comment type="caution">
    <text evidence="1">The sequence shown here is derived from an EMBL/GenBank/DDBJ whole genome shotgun (WGS) entry which is preliminary data.</text>
</comment>
<proteinExistence type="predicted"/>
<dbReference type="PROSITE" id="PS51257">
    <property type="entry name" value="PROKAR_LIPOPROTEIN"/>
    <property type="match status" value="1"/>
</dbReference>
<dbReference type="AlphaFoldDB" id="A0A2N5H9Y3"/>
<gene>
    <name evidence="1" type="ORF">CVD27_20325</name>
</gene>
<sequence length="433" mass="49877">MNNRFILKTVIPLMLVLTACGGHQTIHKKPAETTNSEMETENTKKFQAVKLKKLNPGSPNERAVLKKQCEQNQKNCLEFALKQIDATIASAEKDSKTLTIRDDAAYRKYVYPYLFEADLADQHLYEKGKKAGVRSKQYSSYVKRELIDNPQNDMLALLKALKDVRYPENRKDFHETLLSYGRDLYRLYALQYYAGLAGKNREPLDSKIDDLIFSKRSEHGYLEETLYPKTEGSGDTYGYGEITAGVKTSVKNKKALFSWDMFDTEGKDYPMSILIDSEKISGTDEQTQIHEGEFSFGLLESGTDDLYIQDTKIGHWSYSQASENIRRMDPFIIAASQLQEEWRAKLFYLHHGRVMQVFTPDGKDLFDFNYGAIRALAGNRFMTARFHDETDGIILETYAVDFNTGKTSLVNKREYRADETEFELNFYFNKQQP</sequence>
<accession>A0A2N5H9Y3</accession>